<dbReference type="GO" id="GO:0016987">
    <property type="term" value="F:sigma factor activity"/>
    <property type="evidence" value="ECO:0007669"/>
    <property type="project" value="UniProtKB-KW"/>
</dbReference>
<dbReference type="InterPro" id="IPR039425">
    <property type="entry name" value="RNA_pol_sigma-70-like"/>
</dbReference>
<keyword evidence="8" id="KW-1185">Reference proteome</keyword>
<gene>
    <name evidence="7" type="ORF">FLL45_09355</name>
</gene>
<dbReference type="Gene3D" id="1.10.10.10">
    <property type="entry name" value="Winged helix-like DNA-binding domain superfamily/Winged helix DNA-binding domain"/>
    <property type="match status" value="1"/>
</dbReference>
<keyword evidence="4" id="KW-0804">Transcription</keyword>
<dbReference type="InterPro" id="IPR013325">
    <property type="entry name" value="RNA_pol_sigma_r2"/>
</dbReference>
<dbReference type="Pfam" id="PF08281">
    <property type="entry name" value="Sigma70_r4_2"/>
    <property type="match status" value="1"/>
</dbReference>
<evidence type="ECO:0000259" key="6">
    <source>
        <dbReference type="Pfam" id="PF08281"/>
    </source>
</evidence>
<dbReference type="InterPro" id="IPR014284">
    <property type="entry name" value="RNA_pol_sigma-70_dom"/>
</dbReference>
<evidence type="ECO:0000256" key="3">
    <source>
        <dbReference type="ARBA" id="ARBA00023082"/>
    </source>
</evidence>
<evidence type="ECO:0000256" key="4">
    <source>
        <dbReference type="ARBA" id="ARBA00023163"/>
    </source>
</evidence>
<dbReference type="PANTHER" id="PTHR43133">
    <property type="entry name" value="RNA POLYMERASE ECF-TYPE SIGMA FACTO"/>
    <property type="match status" value="1"/>
</dbReference>
<evidence type="ECO:0000259" key="5">
    <source>
        <dbReference type="Pfam" id="PF04542"/>
    </source>
</evidence>
<dbReference type="GO" id="GO:0006352">
    <property type="term" value="P:DNA-templated transcription initiation"/>
    <property type="evidence" value="ECO:0007669"/>
    <property type="project" value="InterPro"/>
</dbReference>
<reference evidence="7 8" key="1">
    <citation type="submission" date="2019-06" db="EMBL/GenBank/DDBJ databases">
        <title>Draft genome of Aliikangiella marina GYP-15.</title>
        <authorList>
            <person name="Wang G."/>
        </authorList>
    </citation>
    <scope>NUCLEOTIDE SEQUENCE [LARGE SCALE GENOMIC DNA]</scope>
    <source>
        <strain evidence="7 8">GYP-15</strain>
    </source>
</reference>
<dbReference type="CDD" id="cd06171">
    <property type="entry name" value="Sigma70_r4"/>
    <property type="match status" value="1"/>
</dbReference>
<sequence>MEEKVLSLSVSQEQEAISLIERIAEGQQGALERFYRLFESSVYRFALSKLNDPFDAADILNEVMMEVWKSAKNFQGRSKVSTWILGITNFKSIDRVRQKARKQTAELSDTIEDESPEFESLISAAQSEKQVNHCMSKLKDEFKEVIHLAFFEDLHYEDIAEIVECPAGTIKSRVFHAKNALKQCLQKFLR</sequence>
<dbReference type="NCBIfam" id="TIGR02937">
    <property type="entry name" value="sigma70-ECF"/>
    <property type="match status" value="1"/>
</dbReference>
<accession>A0A545TD35</accession>
<dbReference type="AlphaFoldDB" id="A0A545TD35"/>
<feature type="domain" description="RNA polymerase sigma factor 70 region 4 type 2" evidence="6">
    <location>
        <begin position="130"/>
        <end position="181"/>
    </location>
</feature>
<name>A0A545TD35_9GAMM</name>
<proteinExistence type="inferred from homology"/>
<organism evidence="7 8">
    <name type="scientific">Aliikangiella marina</name>
    <dbReference type="NCBI Taxonomy" id="1712262"/>
    <lineage>
        <taxon>Bacteria</taxon>
        <taxon>Pseudomonadati</taxon>
        <taxon>Pseudomonadota</taxon>
        <taxon>Gammaproteobacteria</taxon>
        <taxon>Oceanospirillales</taxon>
        <taxon>Pleioneaceae</taxon>
        <taxon>Aliikangiella</taxon>
    </lineage>
</organism>
<dbReference type="Pfam" id="PF04542">
    <property type="entry name" value="Sigma70_r2"/>
    <property type="match status" value="1"/>
</dbReference>
<dbReference type="InterPro" id="IPR036388">
    <property type="entry name" value="WH-like_DNA-bd_sf"/>
</dbReference>
<dbReference type="OrthoDB" id="9797134at2"/>
<keyword evidence="3" id="KW-0731">Sigma factor</keyword>
<dbReference type="InterPro" id="IPR007627">
    <property type="entry name" value="RNA_pol_sigma70_r2"/>
</dbReference>
<dbReference type="SUPFAM" id="SSF88946">
    <property type="entry name" value="Sigma2 domain of RNA polymerase sigma factors"/>
    <property type="match status" value="1"/>
</dbReference>
<dbReference type="InterPro" id="IPR013249">
    <property type="entry name" value="RNA_pol_sigma70_r4_t2"/>
</dbReference>
<dbReference type="GO" id="GO:0003677">
    <property type="term" value="F:DNA binding"/>
    <property type="evidence" value="ECO:0007669"/>
    <property type="project" value="InterPro"/>
</dbReference>
<dbReference type="Gene3D" id="1.10.1740.10">
    <property type="match status" value="1"/>
</dbReference>
<dbReference type="PANTHER" id="PTHR43133:SF32">
    <property type="entry name" value="BLR3042 PROTEIN"/>
    <property type="match status" value="1"/>
</dbReference>
<comment type="caution">
    <text evidence="7">The sequence shown here is derived from an EMBL/GenBank/DDBJ whole genome shotgun (WGS) entry which is preliminary data.</text>
</comment>
<protein>
    <submittedName>
        <fullName evidence="7">Sigma-70 family RNA polymerase sigma factor</fullName>
    </submittedName>
</protein>
<keyword evidence="2" id="KW-0805">Transcription regulation</keyword>
<dbReference type="EMBL" id="VIKR01000002">
    <property type="protein sequence ID" value="TQV75134.1"/>
    <property type="molecule type" value="Genomic_DNA"/>
</dbReference>
<evidence type="ECO:0000313" key="7">
    <source>
        <dbReference type="EMBL" id="TQV75134.1"/>
    </source>
</evidence>
<comment type="similarity">
    <text evidence="1">Belongs to the sigma-70 factor family. ECF subfamily.</text>
</comment>
<evidence type="ECO:0000313" key="8">
    <source>
        <dbReference type="Proteomes" id="UP000317839"/>
    </source>
</evidence>
<dbReference type="InterPro" id="IPR013324">
    <property type="entry name" value="RNA_pol_sigma_r3/r4-like"/>
</dbReference>
<feature type="domain" description="RNA polymerase sigma-70 region 2" evidence="5">
    <location>
        <begin position="35"/>
        <end position="101"/>
    </location>
</feature>
<evidence type="ECO:0000256" key="1">
    <source>
        <dbReference type="ARBA" id="ARBA00010641"/>
    </source>
</evidence>
<dbReference type="Proteomes" id="UP000317839">
    <property type="component" value="Unassembled WGS sequence"/>
</dbReference>
<evidence type="ECO:0000256" key="2">
    <source>
        <dbReference type="ARBA" id="ARBA00023015"/>
    </source>
</evidence>
<dbReference type="SUPFAM" id="SSF88659">
    <property type="entry name" value="Sigma3 and sigma4 domains of RNA polymerase sigma factors"/>
    <property type="match status" value="1"/>
</dbReference>